<evidence type="ECO:0000259" key="17">
    <source>
        <dbReference type="PROSITE" id="PS50235"/>
    </source>
</evidence>
<dbReference type="PROSITE" id="PS00973">
    <property type="entry name" value="USP_2"/>
    <property type="match status" value="1"/>
</dbReference>
<keyword evidence="8" id="KW-0479">Metal-binding</keyword>
<feature type="region of interest" description="Disordered" evidence="16">
    <location>
        <begin position="364"/>
        <end position="503"/>
    </location>
</feature>
<keyword evidence="15" id="KW-0788">Thiol protease</keyword>
<dbReference type="Gene3D" id="3.30.2230.10">
    <property type="entry name" value="DUSP-like"/>
    <property type="match status" value="2"/>
</dbReference>
<dbReference type="SUPFAM" id="SSF143791">
    <property type="entry name" value="DUSP-like"/>
    <property type="match status" value="2"/>
</dbReference>
<feature type="compositionally biased region" description="Pro residues" evidence="16">
    <location>
        <begin position="963"/>
        <end position="972"/>
    </location>
</feature>
<evidence type="ECO:0000313" key="20">
    <source>
        <dbReference type="Proteomes" id="UP000762676"/>
    </source>
</evidence>
<feature type="domain" description="USP" evidence="17">
    <location>
        <begin position="31"/>
        <end position="743"/>
    </location>
</feature>
<evidence type="ECO:0000256" key="10">
    <source>
        <dbReference type="ARBA" id="ARBA00022771"/>
    </source>
</evidence>
<dbReference type="PANTHER" id="PTHR21646:SF86">
    <property type="entry name" value="UBIQUITIN CARBOXYL-TERMINAL HYDROLASE"/>
    <property type="match status" value="1"/>
</dbReference>
<feature type="compositionally biased region" description="Low complexity" evidence="16">
    <location>
        <begin position="973"/>
        <end position="982"/>
    </location>
</feature>
<dbReference type="InterPro" id="IPR050185">
    <property type="entry name" value="Ub_carboxyl-term_hydrolase"/>
</dbReference>
<evidence type="ECO:0000256" key="9">
    <source>
        <dbReference type="ARBA" id="ARBA00022737"/>
    </source>
</evidence>
<feature type="domain" description="DUSP" evidence="18">
    <location>
        <begin position="846"/>
        <end position="948"/>
    </location>
</feature>
<dbReference type="FunFam" id="3.30.2230.10:FF:000001">
    <property type="entry name" value="Ubiquitinyl hydrolase 1"/>
    <property type="match status" value="1"/>
</dbReference>
<feature type="compositionally biased region" description="Low complexity" evidence="16">
    <location>
        <begin position="212"/>
        <end position="229"/>
    </location>
</feature>
<dbReference type="InterPro" id="IPR038765">
    <property type="entry name" value="Papain-like_cys_pep_sf"/>
</dbReference>
<protein>
    <recommendedName>
        <fullName evidence="15">Ubiquitin carboxyl-terminal hydrolase</fullName>
        <ecNumber evidence="15">3.4.19.12</ecNumber>
    </recommendedName>
</protein>
<evidence type="ECO:0000256" key="3">
    <source>
        <dbReference type="ARBA" id="ARBA00004556"/>
    </source>
</evidence>
<evidence type="ECO:0000256" key="7">
    <source>
        <dbReference type="ARBA" id="ARBA00022670"/>
    </source>
</evidence>
<keyword evidence="13" id="KW-0862">Zinc</keyword>
<evidence type="ECO:0000256" key="6">
    <source>
        <dbReference type="ARBA" id="ARBA00022583"/>
    </source>
</evidence>
<evidence type="ECO:0000256" key="2">
    <source>
        <dbReference type="ARBA" id="ARBA00004245"/>
    </source>
</evidence>
<dbReference type="InterPro" id="IPR018200">
    <property type="entry name" value="USP_CS"/>
</dbReference>
<evidence type="ECO:0000256" key="12">
    <source>
        <dbReference type="ARBA" id="ARBA00022801"/>
    </source>
</evidence>
<dbReference type="SUPFAM" id="SSF54001">
    <property type="entry name" value="Cysteine proteinases"/>
    <property type="match status" value="1"/>
</dbReference>
<dbReference type="EMBL" id="BMAT01008703">
    <property type="protein sequence ID" value="GFR90939.1"/>
    <property type="molecule type" value="Genomic_DNA"/>
</dbReference>
<evidence type="ECO:0000256" key="5">
    <source>
        <dbReference type="ARBA" id="ARBA00022490"/>
    </source>
</evidence>
<comment type="subcellular location">
    <subcellularLocation>
        <location evidence="2">Cytoplasm</location>
        <location evidence="2">Cytoskeleton</location>
    </subcellularLocation>
    <subcellularLocation>
        <location evidence="3">Cytoplasm</location>
        <location evidence="3">Perinuclear region</location>
    </subcellularLocation>
</comment>
<dbReference type="AlphaFoldDB" id="A0AAV4H092"/>
<comment type="catalytic activity">
    <reaction evidence="1 15">
        <text>Thiol-dependent hydrolysis of ester, thioester, amide, peptide and isopeptide bonds formed by the C-terminal Gly of ubiquitin (a 76-residue protein attached to proteins as an intracellular targeting signal).</text>
        <dbReference type="EC" id="3.4.19.12"/>
    </reaction>
</comment>
<dbReference type="GO" id="GO:0004843">
    <property type="term" value="F:cysteine-type deubiquitinase activity"/>
    <property type="evidence" value="ECO:0007669"/>
    <property type="project" value="UniProtKB-UniRule"/>
</dbReference>
<keyword evidence="20" id="KW-1185">Reference proteome</keyword>
<feature type="compositionally biased region" description="Low complexity" evidence="16">
    <location>
        <begin position="469"/>
        <end position="484"/>
    </location>
</feature>
<dbReference type="InterPro" id="IPR035927">
    <property type="entry name" value="DUSP-like_sf"/>
</dbReference>
<dbReference type="Gene3D" id="3.90.70.10">
    <property type="entry name" value="Cysteine proteinases"/>
    <property type="match status" value="2"/>
</dbReference>
<evidence type="ECO:0000259" key="18">
    <source>
        <dbReference type="PROSITE" id="PS51283"/>
    </source>
</evidence>
<feature type="compositionally biased region" description="Polar residues" evidence="16">
    <location>
        <begin position="233"/>
        <end position="275"/>
    </location>
</feature>
<keyword evidence="6" id="KW-0254">Endocytosis</keyword>
<dbReference type="InterPro" id="IPR006615">
    <property type="entry name" value="Pept_C19_DUSP"/>
</dbReference>
<feature type="compositionally biased region" description="Polar residues" evidence="16">
    <location>
        <begin position="985"/>
        <end position="1000"/>
    </location>
</feature>
<dbReference type="PROSITE" id="PS51283">
    <property type="entry name" value="DUSP"/>
    <property type="match status" value="2"/>
</dbReference>
<keyword evidence="5" id="KW-0963">Cytoplasm</keyword>
<name>A0AAV4H092_9GAST</name>
<dbReference type="GO" id="GO:0008270">
    <property type="term" value="F:zinc ion binding"/>
    <property type="evidence" value="ECO:0007669"/>
    <property type="project" value="UniProtKB-KW"/>
</dbReference>
<accession>A0AAV4H092</accession>
<evidence type="ECO:0000256" key="13">
    <source>
        <dbReference type="ARBA" id="ARBA00022833"/>
    </source>
</evidence>
<feature type="compositionally biased region" description="Acidic residues" evidence="16">
    <location>
        <begin position="139"/>
        <end position="152"/>
    </location>
</feature>
<dbReference type="GO" id="GO:0006897">
    <property type="term" value="P:endocytosis"/>
    <property type="evidence" value="ECO:0007669"/>
    <property type="project" value="UniProtKB-KW"/>
</dbReference>
<dbReference type="PROSITE" id="PS50235">
    <property type="entry name" value="USP_3"/>
    <property type="match status" value="1"/>
</dbReference>
<dbReference type="SMART" id="SM00695">
    <property type="entry name" value="DUSP"/>
    <property type="match status" value="2"/>
</dbReference>
<keyword evidence="11 15" id="KW-0833">Ubl conjugation pathway</keyword>
<dbReference type="EC" id="3.4.19.12" evidence="15"/>
<evidence type="ECO:0000313" key="19">
    <source>
        <dbReference type="EMBL" id="GFR90939.1"/>
    </source>
</evidence>
<evidence type="ECO:0000256" key="4">
    <source>
        <dbReference type="ARBA" id="ARBA00008269"/>
    </source>
</evidence>
<gene>
    <name evidence="19" type="ORF">ElyMa_004316000</name>
</gene>
<evidence type="ECO:0000256" key="15">
    <source>
        <dbReference type="RuleBase" id="RU366025"/>
    </source>
</evidence>
<feature type="compositionally biased region" description="Polar residues" evidence="16">
    <location>
        <begin position="284"/>
        <end position="316"/>
    </location>
</feature>
<keyword evidence="12 15" id="KW-0378">Hydrolase</keyword>
<keyword evidence="14" id="KW-0206">Cytoskeleton</keyword>
<dbReference type="CDD" id="cd02674">
    <property type="entry name" value="Peptidase_C19R"/>
    <property type="match status" value="1"/>
</dbReference>
<feature type="domain" description="DUSP" evidence="18">
    <location>
        <begin position="741"/>
        <end position="837"/>
    </location>
</feature>
<comment type="caution">
    <text evidence="19">The sequence shown here is derived from an EMBL/GenBank/DDBJ whole genome shotgun (WGS) entry which is preliminary data.</text>
</comment>
<evidence type="ECO:0000256" key="14">
    <source>
        <dbReference type="ARBA" id="ARBA00023212"/>
    </source>
</evidence>
<feature type="region of interest" description="Disordered" evidence="16">
    <location>
        <begin position="1"/>
        <end position="26"/>
    </location>
</feature>
<keyword evidence="7 15" id="KW-0645">Protease</keyword>
<keyword evidence="9" id="KW-0677">Repeat</keyword>
<feature type="region of interest" description="Disordered" evidence="16">
    <location>
        <begin position="947"/>
        <end position="1000"/>
    </location>
</feature>
<dbReference type="PANTHER" id="PTHR21646">
    <property type="entry name" value="UBIQUITIN CARBOXYL-TERMINAL HYDROLASE"/>
    <property type="match status" value="1"/>
</dbReference>
<sequence>MSHAEGLQRLASGEDSDSDYESENFRPRGLTGLQNLGNTCYLNSALQSLSNCPPLTNYFLDCPQLIQPDKSPMLSKSYLKLITELWHHKRPSYVVPSGVVSGIKAVHPMFRGYTQQDAQEFLRCLMDQLHEELKFPYSDDSESDSDSEEDDGGGGATGGGRVRGTSNGSNNALKAADDRDPPQVSRPDNLQRRRSQDSMSSQSELDYETCDSGLSSERSSNGGRESNGGLSDGNASDTNDTARPNTSPRAAEINSRQTLDAVGSNSGSSDLVRSASSEEIKTSPLPSAPQNTTSNHLVRSASSESVKTRRQTSPAQHKTRANFVANTKEMKETANLLEKESENLNETIISRKDNNNVKTINGEAETDALTDTTRTRPAVMEGGDTNEQGRGEGKGRYSRVSTGEVEGQGVTQPGTAAGTAPGVVGSAALSGDGVQSQQHQSRQEQRQPGRPAGGGSSPGANLSGDRVLQQQPQQQHHHQQQQQQIKQPVHKMAGARKPRKKKNIHYESIISQTFDGKILSSVRCLNCETVSTIKETFQDLSLPIPSKDHLHMLHSGMAAAPGGVTPPKGGTCGEVRQGWLAWMYSWMKSWFVGPNITLQDCLSAFFSADELKGDNMYSCEKCKKLRNGLKYSRVLESPEILTVHLKRFRHEFYSSKISTFISFPLEGLDMAPYLNKGCNSEATYYDLFAIICHHGTAGGGHYTAYCLNHLNQQWYEFDDQLVTEVDVGQVLNCEAYVLFYRKSNRKMDSIRQRFAEIERRESSILRFYISKQWMSRFHTFAEPGPITNSDFLCKHGGVPPTKVKIIHDLFEEIHQEAWELLYTNFGGGPVCNHLYACQICHSKLESTRLRQRTEKELFIQLNEEFQDEDHSEIVYAISMAWFREWETFVKEKTDNPPGPIENNRIIANRNGQPVLRPTSDHGQLSRDMWQFLHRIYGGGPEIIVRQSTGASVKTSTSSSPSSSPTPPAPVPAAQPTVSTVAPSTGAGSVTGTPPQTAAKV</sequence>
<evidence type="ECO:0000256" key="8">
    <source>
        <dbReference type="ARBA" id="ARBA00022723"/>
    </source>
</evidence>
<comment type="similarity">
    <text evidence="4">Belongs to the peptidase C19 family. USP20/USP33 subfamily.</text>
</comment>
<dbReference type="GO" id="GO:0048471">
    <property type="term" value="C:perinuclear region of cytoplasm"/>
    <property type="evidence" value="ECO:0007669"/>
    <property type="project" value="UniProtKB-SubCell"/>
</dbReference>
<dbReference type="GO" id="GO:0006508">
    <property type="term" value="P:proteolysis"/>
    <property type="evidence" value="ECO:0007669"/>
    <property type="project" value="UniProtKB-KW"/>
</dbReference>
<dbReference type="GO" id="GO:0016579">
    <property type="term" value="P:protein deubiquitination"/>
    <property type="evidence" value="ECO:0007669"/>
    <property type="project" value="InterPro"/>
</dbReference>
<dbReference type="InterPro" id="IPR001394">
    <property type="entry name" value="Peptidase_C19_UCH"/>
</dbReference>
<reference evidence="19 20" key="1">
    <citation type="journal article" date="2021" name="Elife">
        <title>Chloroplast acquisition without the gene transfer in kleptoplastic sea slugs, Plakobranchus ocellatus.</title>
        <authorList>
            <person name="Maeda T."/>
            <person name="Takahashi S."/>
            <person name="Yoshida T."/>
            <person name="Shimamura S."/>
            <person name="Takaki Y."/>
            <person name="Nagai Y."/>
            <person name="Toyoda A."/>
            <person name="Suzuki Y."/>
            <person name="Arimoto A."/>
            <person name="Ishii H."/>
            <person name="Satoh N."/>
            <person name="Nishiyama T."/>
            <person name="Hasebe M."/>
            <person name="Maruyama T."/>
            <person name="Minagawa J."/>
            <person name="Obokata J."/>
            <person name="Shigenobu S."/>
        </authorList>
    </citation>
    <scope>NUCLEOTIDE SEQUENCE [LARGE SCALE GENOMIC DNA]</scope>
</reference>
<organism evidence="19 20">
    <name type="scientific">Elysia marginata</name>
    <dbReference type="NCBI Taxonomy" id="1093978"/>
    <lineage>
        <taxon>Eukaryota</taxon>
        <taxon>Metazoa</taxon>
        <taxon>Spiralia</taxon>
        <taxon>Lophotrochozoa</taxon>
        <taxon>Mollusca</taxon>
        <taxon>Gastropoda</taxon>
        <taxon>Heterobranchia</taxon>
        <taxon>Euthyneura</taxon>
        <taxon>Panpulmonata</taxon>
        <taxon>Sacoglossa</taxon>
        <taxon>Placobranchoidea</taxon>
        <taxon>Plakobranchidae</taxon>
        <taxon>Elysia</taxon>
    </lineage>
</organism>
<evidence type="ECO:0000256" key="16">
    <source>
        <dbReference type="SAM" id="MobiDB-lite"/>
    </source>
</evidence>
<proteinExistence type="inferred from homology"/>
<keyword evidence="10" id="KW-0863">Zinc-finger</keyword>
<dbReference type="Pfam" id="PF00443">
    <property type="entry name" value="UCH"/>
    <property type="match status" value="2"/>
</dbReference>
<feature type="compositionally biased region" description="Gly residues" evidence="16">
    <location>
        <begin position="153"/>
        <end position="162"/>
    </location>
</feature>
<dbReference type="PROSITE" id="PS00972">
    <property type="entry name" value="USP_1"/>
    <property type="match status" value="1"/>
</dbReference>
<dbReference type="GO" id="GO:0005856">
    <property type="term" value="C:cytoskeleton"/>
    <property type="evidence" value="ECO:0007669"/>
    <property type="project" value="UniProtKB-SubCell"/>
</dbReference>
<feature type="compositionally biased region" description="Basic residues" evidence="16">
    <location>
        <begin position="493"/>
        <end position="503"/>
    </location>
</feature>
<dbReference type="Proteomes" id="UP000762676">
    <property type="component" value="Unassembled WGS sequence"/>
</dbReference>
<feature type="compositionally biased region" description="Low complexity" evidence="16">
    <location>
        <begin position="947"/>
        <end position="962"/>
    </location>
</feature>
<feature type="region of interest" description="Disordered" evidence="16">
    <location>
        <begin position="136"/>
        <end position="322"/>
    </location>
</feature>
<dbReference type="Pfam" id="PF06337">
    <property type="entry name" value="DUSP"/>
    <property type="match status" value="2"/>
</dbReference>
<evidence type="ECO:0000256" key="11">
    <source>
        <dbReference type="ARBA" id="ARBA00022786"/>
    </source>
</evidence>
<dbReference type="InterPro" id="IPR028889">
    <property type="entry name" value="USP"/>
</dbReference>
<evidence type="ECO:0000256" key="1">
    <source>
        <dbReference type="ARBA" id="ARBA00000707"/>
    </source>
</evidence>
<feature type="compositionally biased region" description="Low complexity" evidence="16">
    <location>
        <begin position="407"/>
        <end position="425"/>
    </location>
</feature>